<organism evidence="2 3">
    <name type="scientific">Patiria miniata</name>
    <name type="common">Bat star</name>
    <name type="synonym">Asterina miniata</name>
    <dbReference type="NCBI Taxonomy" id="46514"/>
    <lineage>
        <taxon>Eukaryota</taxon>
        <taxon>Metazoa</taxon>
        <taxon>Echinodermata</taxon>
        <taxon>Eleutherozoa</taxon>
        <taxon>Asterozoa</taxon>
        <taxon>Asteroidea</taxon>
        <taxon>Valvatacea</taxon>
        <taxon>Valvatida</taxon>
        <taxon>Asterinidae</taxon>
        <taxon>Patiria</taxon>
    </lineage>
</organism>
<evidence type="ECO:0000313" key="3">
    <source>
        <dbReference type="Proteomes" id="UP000887568"/>
    </source>
</evidence>
<keyword evidence="3" id="KW-1185">Reference proteome</keyword>
<dbReference type="EnsemblMetazoa" id="XM_038219188.1">
    <property type="protein sequence ID" value="XP_038075116.1"/>
    <property type="gene ID" value="LOC119742922"/>
</dbReference>
<reference evidence="2" key="1">
    <citation type="submission" date="2022-11" db="UniProtKB">
        <authorList>
            <consortium name="EnsemblMetazoa"/>
        </authorList>
    </citation>
    <scope>IDENTIFICATION</scope>
</reference>
<feature type="region of interest" description="Disordered" evidence="1">
    <location>
        <begin position="62"/>
        <end position="87"/>
    </location>
</feature>
<sequence length="87" mass="9420">MDSPKPLLRLQARQHITALGEEVPSALNKLSASLRQSPDNPSDDILSQAGWSDIEALPDDAFNDEIADGPLTNIPLTDTETPPETEK</sequence>
<name>A0A914BGU7_PATMI</name>
<evidence type="ECO:0000256" key="1">
    <source>
        <dbReference type="SAM" id="MobiDB-lite"/>
    </source>
</evidence>
<dbReference type="AlphaFoldDB" id="A0A914BGU7"/>
<dbReference type="RefSeq" id="XP_038075116.1">
    <property type="nucleotide sequence ID" value="XM_038219188.1"/>
</dbReference>
<protein>
    <submittedName>
        <fullName evidence="2">Uncharacterized protein</fullName>
    </submittedName>
</protein>
<dbReference type="Proteomes" id="UP000887568">
    <property type="component" value="Unplaced"/>
</dbReference>
<evidence type="ECO:0000313" key="2">
    <source>
        <dbReference type="EnsemblMetazoa" id="XP_038075116.1"/>
    </source>
</evidence>
<accession>A0A914BGU7</accession>
<proteinExistence type="predicted"/>
<dbReference type="GeneID" id="119742922"/>
<feature type="compositionally biased region" description="Low complexity" evidence="1">
    <location>
        <begin position="75"/>
        <end position="87"/>
    </location>
</feature>